<evidence type="ECO:0000256" key="1">
    <source>
        <dbReference type="ARBA" id="ARBA00006484"/>
    </source>
</evidence>
<reference evidence="4" key="1">
    <citation type="submission" date="2017-02" db="EMBL/GenBank/DDBJ databases">
        <authorList>
            <person name="Varghese N."/>
            <person name="Submissions S."/>
        </authorList>
    </citation>
    <scope>NUCLEOTIDE SEQUENCE [LARGE SCALE GENOMIC DNA]</scope>
    <source>
        <strain evidence="4">ATCC 27094</strain>
    </source>
</reference>
<dbReference type="STRING" id="225324.SAMN02745126_04710"/>
<evidence type="ECO:0000313" key="4">
    <source>
        <dbReference type="Proteomes" id="UP000190092"/>
    </source>
</evidence>
<dbReference type="Proteomes" id="UP000190092">
    <property type="component" value="Unassembled WGS sequence"/>
</dbReference>
<proteinExistence type="inferred from homology"/>
<dbReference type="CDD" id="cd05233">
    <property type="entry name" value="SDR_c"/>
    <property type="match status" value="1"/>
</dbReference>
<dbReference type="PRINTS" id="PR00080">
    <property type="entry name" value="SDRFAMILY"/>
</dbReference>
<dbReference type="Pfam" id="PF00106">
    <property type="entry name" value="adh_short"/>
    <property type="match status" value="1"/>
</dbReference>
<dbReference type="SUPFAM" id="SSF51735">
    <property type="entry name" value="NAD(P)-binding Rossmann-fold domains"/>
    <property type="match status" value="1"/>
</dbReference>
<protein>
    <submittedName>
        <fullName evidence="3">3-oxoacyl-[acyl-carrier protein] reductase</fullName>
    </submittedName>
</protein>
<dbReference type="RefSeq" id="WP_085936444.1">
    <property type="nucleotide sequence ID" value="NZ_FUWJ01000008.1"/>
</dbReference>
<dbReference type="GO" id="GO:0016616">
    <property type="term" value="F:oxidoreductase activity, acting on the CH-OH group of donors, NAD or NADP as acceptor"/>
    <property type="evidence" value="ECO:0007669"/>
    <property type="project" value="TreeGrafter"/>
</dbReference>
<dbReference type="InterPro" id="IPR036291">
    <property type="entry name" value="NAD(P)-bd_dom_sf"/>
</dbReference>
<dbReference type="PANTHER" id="PTHR42760">
    <property type="entry name" value="SHORT-CHAIN DEHYDROGENASES/REDUCTASES FAMILY MEMBER"/>
    <property type="match status" value="1"/>
</dbReference>
<accession>A0A1T4SI24</accession>
<dbReference type="AlphaFoldDB" id="A0A1T4SI24"/>
<evidence type="ECO:0000313" key="3">
    <source>
        <dbReference type="EMBL" id="SKA27837.1"/>
    </source>
</evidence>
<gene>
    <name evidence="3" type="ORF">SAMN02745126_04710</name>
</gene>
<dbReference type="Gene3D" id="3.40.50.720">
    <property type="entry name" value="NAD(P)-binding Rossmann-like Domain"/>
    <property type="match status" value="1"/>
</dbReference>
<sequence>MTGHVAIVTGGLRGLGKAMTLGLLRTGRKVVAVGHISEDIPELQREADGHRDGLHCLALDLRKPAACDELVAVTRRHFGGLDILVNNAGLTFTYTDPDRFVKGPKKFWQLTDEIVQNTMDTNYMVADQLARRVAPILLERGWGRIVNVTTKLDTMNREGSVPYGPSKAALEMATEIWAKELAGTGVTVNIVNPGAGANTPGMAREMRDWSATGKAPKLVEPDEMVAPLLFVVSREADKVHGYRFDANTWIGDIPPAQSAARTGRKAGFELYPLSDCFAGH</sequence>
<dbReference type="PRINTS" id="PR00081">
    <property type="entry name" value="GDHRDH"/>
</dbReference>
<name>A0A1T4SI24_9HYPH</name>
<comment type="similarity">
    <text evidence="1 2">Belongs to the short-chain dehydrogenases/reductases (SDR) family.</text>
</comment>
<organism evidence="3 4">
    <name type="scientific">Enhydrobacter aerosaccus</name>
    <dbReference type="NCBI Taxonomy" id="225324"/>
    <lineage>
        <taxon>Bacteria</taxon>
        <taxon>Pseudomonadati</taxon>
        <taxon>Pseudomonadota</taxon>
        <taxon>Alphaproteobacteria</taxon>
        <taxon>Hyphomicrobiales</taxon>
        <taxon>Enhydrobacter</taxon>
    </lineage>
</organism>
<dbReference type="EMBL" id="FUWJ01000008">
    <property type="protein sequence ID" value="SKA27837.1"/>
    <property type="molecule type" value="Genomic_DNA"/>
</dbReference>
<dbReference type="InterPro" id="IPR002347">
    <property type="entry name" value="SDR_fam"/>
</dbReference>
<keyword evidence="4" id="KW-1185">Reference proteome</keyword>
<dbReference type="OrthoDB" id="154414at2"/>
<evidence type="ECO:0000256" key="2">
    <source>
        <dbReference type="RuleBase" id="RU000363"/>
    </source>
</evidence>